<evidence type="ECO:0008006" key="3">
    <source>
        <dbReference type="Google" id="ProtNLM"/>
    </source>
</evidence>
<evidence type="ECO:0000313" key="1">
    <source>
        <dbReference type="EMBL" id="PIT38174.1"/>
    </source>
</evidence>
<gene>
    <name evidence="1" type="ORF">BHC54_06350</name>
</gene>
<protein>
    <recommendedName>
        <fullName evidence="3">AB hydrolase-1 domain-containing protein</fullName>
    </recommendedName>
</protein>
<evidence type="ECO:0000313" key="2">
    <source>
        <dbReference type="Proteomes" id="UP000230202"/>
    </source>
</evidence>
<dbReference type="InterPro" id="IPR029058">
    <property type="entry name" value="AB_hydrolase_fold"/>
</dbReference>
<dbReference type="Gene3D" id="3.40.50.1820">
    <property type="entry name" value="alpha/beta hydrolase"/>
    <property type="match status" value="1"/>
</dbReference>
<comment type="caution">
    <text evidence="1">The sequence shown here is derived from an EMBL/GenBank/DDBJ whole genome shotgun (WGS) entry which is preliminary data.</text>
</comment>
<sequence>MWGNVNLPLKSLWPHRITYHLARRFHFRMFRYLQARWHLPSVFVRHYYRCDYLSYTEIFYREAKRYHDASVPSLRLNPAFIRLCQNIGQHTQVFIVGHSLGGWNGAHLSRILAAHGIRCRFLVTLDPVGCGNHDIGIAGNLMRQAQIYHNIPVPVANKWINIRGFQIRLAENRFSAEWENWVSWAGGQWLIKTAPPESHLLVNQCTQYSHRQAENMFTCPTRLGLSAASALMQEIEAVLQNAGLPPLNN</sequence>
<reference evidence="1" key="1">
    <citation type="journal article" date="2017" name="MBio">
        <title>Type VI secretion-mediated competition in the bee gut microbiome.</title>
        <authorList>
            <person name="Steele M.I."/>
            <person name="Kwong W.K."/>
            <person name="Powell J.E."/>
            <person name="Whiteley M."/>
            <person name="Moran N.A."/>
        </authorList>
    </citation>
    <scope>NUCLEOTIDE SEQUENCE [LARGE SCALE GENOMIC DNA]</scope>
    <source>
        <strain evidence="1">WkB273</strain>
    </source>
</reference>
<dbReference type="Proteomes" id="UP000230202">
    <property type="component" value="Unassembled WGS sequence"/>
</dbReference>
<organism evidence="1 2">
    <name type="scientific">Snodgrassella alvi</name>
    <dbReference type="NCBI Taxonomy" id="1196083"/>
    <lineage>
        <taxon>Bacteria</taxon>
        <taxon>Pseudomonadati</taxon>
        <taxon>Pseudomonadota</taxon>
        <taxon>Betaproteobacteria</taxon>
        <taxon>Neisseriales</taxon>
        <taxon>Neisseriaceae</taxon>
        <taxon>Snodgrassella</taxon>
    </lineage>
</organism>
<dbReference type="EMBL" id="MEIL01000029">
    <property type="protein sequence ID" value="PIT38174.1"/>
    <property type="molecule type" value="Genomic_DNA"/>
</dbReference>
<keyword evidence="2" id="KW-1185">Reference proteome</keyword>
<dbReference type="AlphaFoldDB" id="A0A2N9X4S1"/>
<dbReference type="SUPFAM" id="SSF53474">
    <property type="entry name" value="alpha/beta-Hydrolases"/>
    <property type="match status" value="1"/>
</dbReference>
<name>A0A2N9X4S1_9NEIS</name>
<proteinExistence type="predicted"/>
<accession>A0A2N9X4S1</accession>